<sequence length="578" mass="68890">MLFFYFHVYLYENQFDKKMKIIEEKVITERTKNKYGQYFTPKIIADFMIELADINQNSKILEPSCGEGVFLKSLQEEGFENIIAYEIDEELVKKLNFENIICESFISAKINEKFDLIIGNPPYIRWKNIEEELKAELIKSELWNRYFNSLCDYLYIFILKSIEVLAENGQLIFICPEYWLNTTHSLSLRNYMVKNGYFEVIYHFNETPIFEGATVSVIVFKYVKSKNKIPFIDIIKYHKNKKITTEIIEQIKERKEVDFFKVKQFEANKRWLLTDENEVLEIENFEKACQITQNNSTKNAINNDLFASLSENKTDTKVIYSTINDICDIGNGMVSGLDKAFQLDKKNDKQTLETLSEIEKESTVSVIKAKNLIPFTYNEITPYIFVNEENTKIIDEEELENYYPNFYKKLKPLKEKLEKRYQYNRKINYWEWVFLRNYNLFNSEKPRIFVPCKERISNKNYFRFSFVEQGVFPTQDVTALFLKENVKENIFYVLAFLNNPRVFNWLKNKGIIKGNIVEFSEKPISSIPFRKIDWKNQTEIELHNQIVELTELFILERKQEILTEINQLFDVLLNSKID</sequence>
<dbReference type="InterPro" id="IPR003356">
    <property type="entry name" value="DNA_methylase_A-5"/>
</dbReference>
<feature type="domain" description="DNA methylase adenine-specific" evidence="9">
    <location>
        <begin position="29"/>
        <end position="72"/>
    </location>
</feature>
<reference evidence="12" key="1">
    <citation type="submission" date="2012-06" db="EMBL/GenBank/DDBJ databases">
        <title>The complete genome of Flexibacter litoralis DSM 6794.</title>
        <authorList>
            <person name="Lucas S."/>
            <person name="Copeland A."/>
            <person name="Lapidus A."/>
            <person name="Glavina del Rio T."/>
            <person name="Dalin E."/>
            <person name="Tice H."/>
            <person name="Bruce D."/>
            <person name="Goodwin L."/>
            <person name="Pitluck S."/>
            <person name="Peters L."/>
            <person name="Ovchinnikova G."/>
            <person name="Lu M."/>
            <person name="Kyrpides N."/>
            <person name="Mavromatis K."/>
            <person name="Ivanova N."/>
            <person name="Brettin T."/>
            <person name="Detter J.C."/>
            <person name="Han C."/>
            <person name="Larimer F."/>
            <person name="Land M."/>
            <person name="Hauser L."/>
            <person name="Markowitz V."/>
            <person name="Cheng J.-F."/>
            <person name="Hugenholtz P."/>
            <person name="Woyke T."/>
            <person name="Wu D."/>
            <person name="Spring S."/>
            <person name="Lang E."/>
            <person name="Kopitz M."/>
            <person name="Brambilla E."/>
            <person name="Klenk H.-P."/>
            <person name="Eisen J.A."/>
        </authorList>
    </citation>
    <scope>NUCLEOTIDE SEQUENCE [LARGE SCALE GENOMIC DNA]</scope>
    <source>
        <strain evidence="12">ATCC 23117 / DSM 6794 / NBRC 15988 / NCIMB 1366 / Sio-4</strain>
    </source>
</reference>
<dbReference type="GO" id="GO:0003677">
    <property type="term" value="F:DNA binding"/>
    <property type="evidence" value="ECO:0007669"/>
    <property type="project" value="UniProtKB-KW"/>
</dbReference>
<dbReference type="GO" id="GO:0009007">
    <property type="term" value="F:site-specific DNA-methyltransferase (adenine-specific) activity"/>
    <property type="evidence" value="ECO:0007669"/>
    <property type="project" value="UniProtKB-EC"/>
</dbReference>
<evidence type="ECO:0000259" key="10">
    <source>
        <dbReference type="Pfam" id="PF07669"/>
    </source>
</evidence>
<dbReference type="PROSITE" id="PS00092">
    <property type="entry name" value="N6_MTASE"/>
    <property type="match status" value="1"/>
</dbReference>
<keyword evidence="7" id="KW-0238">DNA-binding</keyword>
<evidence type="ECO:0000256" key="4">
    <source>
        <dbReference type="ARBA" id="ARBA00022679"/>
    </source>
</evidence>
<dbReference type="InterPro" id="IPR002052">
    <property type="entry name" value="DNA_methylase_N6_adenine_CS"/>
</dbReference>
<evidence type="ECO:0000256" key="7">
    <source>
        <dbReference type="ARBA" id="ARBA00023125"/>
    </source>
</evidence>
<dbReference type="REBASE" id="49157">
    <property type="entry name" value="M.Fli6794II"/>
</dbReference>
<dbReference type="PANTHER" id="PTHR33841:SF6">
    <property type="entry name" value="TYPE II METHYLTRANSFERASE M.HINDII"/>
    <property type="match status" value="1"/>
</dbReference>
<dbReference type="eggNOG" id="COG0827">
    <property type="taxonomic scope" value="Bacteria"/>
</dbReference>
<feature type="domain" description="Type II methyltransferase M.TaqI-like" evidence="10">
    <location>
        <begin position="74"/>
        <end position="210"/>
    </location>
</feature>
<name>I4AID8_BERLS</name>
<dbReference type="GO" id="GO:0009307">
    <property type="term" value="P:DNA restriction-modification system"/>
    <property type="evidence" value="ECO:0007669"/>
    <property type="project" value="UniProtKB-KW"/>
</dbReference>
<evidence type="ECO:0000256" key="8">
    <source>
        <dbReference type="ARBA" id="ARBA00047942"/>
    </source>
</evidence>
<dbReference type="EC" id="2.1.1.72" evidence="2"/>
<evidence type="ECO:0000256" key="1">
    <source>
        <dbReference type="ARBA" id="ARBA00006594"/>
    </source>
</evidence>
<dbReference type="Proteomes" id="UP000006054">
    <property type="component" value="Chromosome"/>
</dbReference>
<dbReference type="SUPFAM" id="SSF53335">
    <property type="entry name" value="S-adenosyl-L-methionine-dependent methyltransferases"/>
    <property type="match status" value="1"/>
</dbReference>
<keyword evidence="6" id="KW-0680">Restriction system</keyword>
<dbReference type="Pfam" id="PF02384">
    <property type="entry name" value="N6_Mtase"/>
    <property type="match status" value="1"/>
</dbReference>
<evidence type="ECO:0000256" key="6">
    <source>
        <dbReference type="ARBA" id="ARBA00022747"/>
    </source>
</evidence>
<comment type="similarity">
    <text evidence="1">Belongs to the N(4)/N(6)-methyltransferase family.</text>
</comment>
<dbReference type="GO" id="GO:0008170">
    <property type="term" value="F:N-methyltransferase activity"/>
    <property type="evidence" value="ECO:0007669"/>
    <property type="project" value="InterPro"/>
</dbReference>
<dbReference type="KEGG" id="fli:Fleli_1289"/>
<keyword evidence="3 11" id="KW-0489">Methyltransferase</keyword>
<dbReference type="Pfam" id="PF07669">
    <property type="entry name" value="Eco57I"/>
    <property type="match status" value="1"/>
</dbReference>
<proteinExistence type="inferred from homology"/>
<evidence type="ECO:0000256" key="2">
    <source>
        <dbReference type="ARBA" id="ARBA00011900"/>
    </source>
</evidence>
<dbReference type="CDD" id="cd02440">
    <property type="entry name" value="AdoMet_MTases"/>
    <property type="match status" value="1"/>
</dbReference>
<accession>I4AID8</accession>
<evidence type="ECO:0000313" key="11">
    <source>
        <dbReference type="EMBL" id="AFM03723.1"/>
    </source>
</evidence>
<gene>
    <name evidence="11" type="ordered locus">Fleli_1289</name>
</gene>
<keyword evidence="12" id="KW-1185">Reference proteome</keyword>
<dbReference type="AlphaFoldDB" id="I4AID8"/>
<protein>
    <recommendedName>
        <fullName evidence="2">site-specific DNA-methyltransferase (adenine-specific)</fullName>
        <ecNumber evidence="2">2.1.1.72</ecNumber>
    </recommendedName>
</protein>
<dbReference type="InterPro" id="IPR050953">
    <property type="entry name" value="N4_N6_ade-DNA_methylase"/>
</dbReference>
<dbReference type="HOGENOM" id="CLU_508657_0_0_10"/>
<evidence type="ECO:0000313" key="12">
    <source>
        <dbReference type="Proteomes" id="UP000006054"/>
    </source>
</evidence>
<keyword evidence="5" id="KW-0949">S-adenosyl-L-methionine</keyword>
<dbReference type="InterPro" id="IPR029063">
    <property type="entry name" value="SAM-dependent_MTases_sf"/>
</dbReference>
<dbReference type="PATRIC" id="fig|880071.3.peg.1265"/>
<dbReference type="PRINTS" id="PR00507">
    <property type="entry name" value="N12N6MTFRASE"/>
</dbReference>
<evidence type="ECO:0000256" key="3">
    <source>
        <dbReference type="ARBA" id="ARBA00022603"/>
    </source>
</evidence>
<evidence type="ECO:0000256" key="5">
    <source>
        <dbReference type="ARBA" id="ARBA00022691"/>
    </source>
</evidence>
<organism evidence="11 12">
    <name type="scientific">Bernardetia litoralis (strain ATCC 23117 / DSM 6794 / NBRC 15988 / NCIMB 1366 / Fx l1 / Sio-4)</name>
    <name type="common">Flexibacter litoralis</name>
    <dbReference type="NCBI Taxonomy" id="880071"/>
    <lineage>
        <taxon>Bacteria</taxon>
        <taxon>Pseudomonadati</taxon>
        <taxon>Bacteroidota</taxon>
        <taxon>Cytophagia</taxon>
        <taxon>Cytophagales</taxon>
        <taxon>Bernardetiaceae</taxon>
        <taxon>Bernardetia</taxon>
    </lineage>
</organism>
<dbReference type="Gene3D" id="3.40.50.150">
    <property type="entry name" value="Vaccinia Virus protein VP39"/>
    <property type="match status" value="1"/>
</dbReference>
<dbReference type="GO" id="GO:0032259">
    <property type="term" value="P:methylation"/>
    <property type="evidence" value="ECO:0007669"/>
    <property type="project" value="UniProtKB-KW"/>
</dbReference>
<dbReference type="PANTHER" id="PTHR33841">
    <property type="entry name" value="DNA METHYLTRANSFERASE YEEA-RELATED"/>
    <property type="match status" value="1"/>
</dbReference>
<evidence type="ECO:0000259" key="9">
    <source>
        <dbReference type="Pfam" id="PF02384"/>
    </source>
</evidence>
<dbReference type="InterPro" id="IPR011639">
    <property type="entry name" value="MethylTrfase_TaqI-like_dom"/>
</dbReference>
<comment type="catalytic activity">
    <reaction evidence="8">
        <text>a 2'-deoxyadenosine in DNA + S-adenosyl-L-methionine = an N(6)-methyl-2'-deoxyadenosine in DNA + S-adenosyl-L-homocysteine + H(+)</text>
        <dbReference type="Rhea" id="RHEA:15197"/>
        <dbReference type="Rhea" id="RHEA-COMP:12418"/>
        <dbReference type="Rhea" id="RHEA-COMP:12419"/>
        <dbReference type="ChEBI" id="CHEBI:15378"/>
        <dbReference type="ChEBI" id="CHEBI:57856"/>
        <dbReference type="ChEBI" id="CHEBI:59789"/>
        <dbReference type="ChEBI" id="CHEBI:90615"/>
        <dbReference type="ChEBI" id="CHEBI:90616"/>
        <dbReference type="EC" id="2.1.1.72"/>
    </reaction>
</comment>
<dbReference type="STRING" id="880071.Fleli_1289"/>
<keyword evidence="4 11" id="KW-0808">Transferase</keyword>
<dbReference type="EMBL" id="CP003345">
    <property type="protein sequence ID" value="AFM03723.1"/>
    <property type="molecule type" value="Genomic_DNA"/>
</dbReference>